<sequence>MKPQPKEYRKTPLALVLALAAAGLAHAADKPPSSYAPTVEDDLAAVMSRMKAAKPGIEKRQAELLRQRYDLSDKPAAGVVMSRGKPVQEGVRVRLASGTSWEQLASTSPEQIRDKGLFPAGFLPLPHPNHAEGGMLFPKFHIDEIKRQEQRDLTRFDLDFDLPDHFLPEFPAPIYLTTRPDLGDVSQGKLVTIENYYGLFNGILNPKQLEGLRLLVTPFPQQQFNQTDDRRSERPSRGVVCFDCHANGHTNASTHLVGDIRPQEFRHRIDTPSLRGVNVQRLFGSQRALKTVEDFTEFEQRAAYFDGDPVIATKKGVNVLERGSQVHFMAEFEALLDFPPAPKLDVYGKLDPRKASEAELRGQEVFFGKGTCASCHTPPYYTDNLMHNLRTERFFKPQMINGRMANMDGPIKTFPLRGIKDSPPYLHDDRLLTLDDTVEFFNLVLETKLSADEKKDLVAFLRTL</sequence>
<keyword evidence="1 4" id="KW-0349">Heme</keyword>
<keyword evidence="5" id="KW-0732">Signal</keyword>
<reference evidence="8" key="1">
    <citation type="journal article" date="2019" name="Int. J. Syst. Evol. Microbiol.">
        <title>The Global Catalogue of Microorganisms (GCM) 10K type strain sequencing project: providing services to taxonomists for standard genome sequencing and annotation.</title>
        <authorList>
            <consortium name="The Broad Institute Genomics Platform"/>
            <consortium name="The Broad Institute Genome Sequencing Center for Infectious Disease"/>
            <person name="Wu L."/>
            <person name="Ma J."/>
        </authorList>
    </citation>
    <scope>NUCLEOTIDE SEQUENCE [LARGE SCALE GENOMIC DNA]</scope>
    <source>
        <strain evidence="8">CCUG 30340</strain>
    </source>
</reference>
<dbReference type="PROSITE" id="PS51007">
    <property type="entry name" value="CYTC"/>
    <property type="match status" value="1"/>
</dbReference>
<evidence type="ECO:0000313" key="8">
    <source>
        <dbReference type="Proteomes" id="UP001595886"/>
    </source>
</evidence>
<feature type="signal peptide" evidence="5">
    <location>
        <begin position="1"/>
        <end position="27"/>
    </location>
</feature>
<keyword evidence="3 4" id="KW-0408">Iron</keyword>
<dbReference type="Gene3D" id="1.10.760.10">
    <property type="entry name" value="Cytochrome c-like domain"/>
    <property type="match status" value="1"/>
</dbReference>
<evidence type="ECO:0000259" key="6">
    <source>
        <dbReference type="PROSITE" id="PS51007"/>
    </source>
</evidence>
<accession>A0ABV9QUF8</accession>
<keyword evidence="2 4" id="KW-0479">Metal-binding</keyword>
<gene>
    <name evidence="7" type="ORF">ACFO6Q_10090</name>
</gene>
<evidence type="ECO:0000256" key="5">
    <source>
        <dbReference type="SAM" id="SignalP"/>
    </source>
</evidence>
<keyword evidence="8" id="KW-1185">Reference proteome</keyword>
<dbReference type="InterPro" id="IPR009056">
    <property type="entry name" value="Cyt_c-like_dom"/>
</dbReference>
<evidence type="ECO:0000256" key="4">
    <source>
        <dbReference type="PROSITE-ProRule" id="PRU00433"/>
    </source>
</evidence>
<dbReference type="PANTHER" id="PTHR30600:SF13">
    <property type="entry name" value="METHYLAMINE UTILIZATION PROTEIN"/>
    <property type="match status" value="1"/>
</dbReference>
<dbReference type="EMBL" id="JBHSHD010000007">
    <property type="protein sequence ID" value="MFC4820676.1"/>
    <property type="molecule type" value="Genomic_DNA"/>
</dbReference>
<organism evidence="7 8">
    <name type="scientific">Dokdonella ginsengisoli</name>
    <dbReference type="NCBI Taxonomy" id="363846"/>
    <lineage>
        <taxon>Bacteria</taxon>
        <taxon>Pseudomonadati</taxon>
        <taxon>Pseudomonadota</taxon>
        <taxon>Gammaproteobacteria</taxon>
        <taxon>Lysobacterales</taxon>
        <taxon>Rhodanobacteraceae</taxon>
        <taxon>Dokdonella</taxon>
    </lineage>
</organism>
<dbReference type="Proteomes" id="UP001595886">
    <property type="component" value="Unassembled WGS sequence"/>
</dbReference>
<name>A0ABV9QUF8_9GAMM</name>
<dbReference type="InterPro" id="IPR051395">
    <property type="entry name" value="Cytochrome_c_Peroxidase/MauG"/>
</dbReference>
<evidence type="ECO:0000256" key="1">
    <source>
        <dbReference type="ARBA" id="ARBA00022617"/>
    </source>
</evidence>
<evidence type="ECO:0000313" key="7">
    <source>
        <dbReference type="EMBL" id="MFC4820676.1"/>
    </source>
</evidence>
<evidence type="ECO:0000256" key="3">
    <source>
        <dbReference type="ARBA" id="ARBA00023004"/>
    </source>
</evidence>
<dbReference type="InterPro" id="IPR036909">
    <property type="entry name" value="Cyt_c-like_dom_sf"/>
</dbReference>
<dbReference type="RefSeq" id="WP_380020591.1">
    <property type="nucleotide sequence ID" value="NZ_JBHSHD010000007.1"/>
</dbReference>
<feature type="chain" id="PRO_5046674296" description="Cytochrome c domain-containing protein" evidence="5">
    <location>
        <begin position="28"/>
        <end position="464"/>
    </location>
</feature>
<protein>
    <recommendedName>
        <fullName evidence="6">Cytochrome c domain-containing protein</fullName>
    </recommendedName>
</protein>
<comment type="caution">
    <text evidence="7">The sequence shown here is derived from an EMBL/GenBank/DDBJ whole genome shotgun (WGS) entry which is preliminary data.</text>
</comment>
<feature type="domain" description="Cytochrome c" evidence="6">
    <location>
        <begin position="357"/>
        <end position="464"/>
    </location>
</feature>
<evidence type="ECO:0000256" key="2">
    <source>
        <dbReference type="ARBA" id="ARBA00022723"/>
    </source>
</evidence>
<proteinExistence type="predicted"/>
<dbReference type="PANTHER" id="PTHR30600">
    <property type="entry name" value="CYTOCHROME C PEROXIDASE-RELATED"/>
    <property type="match status" value="1"/>
</dbReference>
<dbReference type="SUPFAM" id="SSF46626">
    <property type="entry name" value="Cytochrome c"/>
    <property type="match status" value="1"/>
</dbReference>